<feature type="signal peptide" evidence="1">
    <location>
        <begin position="1"/>
        <end position="21"/>
    </location>
</feature>
<feature type="chain" id="PRO_5038889323" evidence="1">
    <location>
        <begin position="22"/>
        <end position="83"/>
    </location>
</feature>
<keyword evidence="1" id="KW-0732">Signal</keyword>
<evidence type="ECO:0000313" key="2">
    <source>
        <dbReference type="EMBL" id="MBK6974513.1"/>
    </source>
</evidence>
<dbReference type="AlphaFoldDB" id="A0A9D7HN76"/>
<protein>
    <submittedName>
        <fullName evidence="2">Uncharacterized protein</fullName>
    </submittedName>
</protein>
<reference evidence="2" key="1">
    <citation type="submission" date="2020-10" db="EMBL/GenBank/DDBJ databases">
        <title>Connecting structure to function with the recovery of over 1000 high-quality activated sludge metagenome-assembled genomes encoding full-length rRNA genes using long-read sequencing.</title>
        <authorList>
            <person name="Singleton C.M."/>
            <person name="Petriglieri F."/>
            <person name="Kristensen J.M."/>
            <person name="Kirkegaard R.H."/>
            <person name="Michaelsen T.Y."/>
            <person name="Andersen M.H."/>
            <person name="Karst S.M."/>
            <person name="Dueholm M.S."/>
            <person name="Nielsen P.H."/>
            <person name="Albertsen M."/>
        </authorList>
    </citation>
    <scope>NUCLEOTIDE SEQUENCE</scope>
    <source>
        <strain evidence="2">Bjer_18-Q3-R1-45_BAT3C.347</strain>
    </source>
</reference>
<evidence type="ECO:0000256" key="1">
    <source>
        <dbReference type="SAM" id="SignalP"/>
    </source>
</evidence>
<proteinExistence type="predicted"/>
<accession>A0A9D7HN76</accession>
<comment type="caution">
    <text evidence="2">The sequence shown here is derived from an EMBL/GenBank/DDBJ whole genome shotgun (WGS) entry which is preliminary data.</text>
</comment>
<evidence type="ECO:0000313" key="3">
    <source>
        <dbReference type="Proteomes" id="UP000807785"/>
    </source>
</evidence>
<name>A0A9D7HN76_9PROT</name>
<dbReference type="EMBL" id="JADJEV010000004">
    <property type="protein sequence ID" value="MBK6974513.1"/>
    <property type="molecule type" value="Genomic_DNA"/>
</dbReference>
<organism evidence="2 3">
    <name type="scientific">Candidatus Methylophosphatis roskildensis</name>
    <dbReference type="NCBI Taxonomy" id="2899263"/>
    <lineage>
        <taxon>Bacteria</taxon>
        <taxon>Pseudomonadati</taxon>
        <taxon>Pseudomonadota</taxon>
        <taxon>Betaproteobacteria</taxon>
        <taxon>Nitrosomonadales</taxon>
        <taxon>Sterolibacteriaceae</taxon>
        <taxon>Candidatus Methylophosphatis</taxon>
    </lineage>
</organism>
<gene>
    <name evidence="2" type="ORF">IPH26_16740</name>
</gene>
<sequence length="83" mass="8992">MKPHKILLLSALLAVAGAAFAASAAYTDTMKKIDTAMASGQHTPTTTDEVRKLVADSRRMMEEGKEAEAMKLLEKAMQLLDVK</sequence>
<dbReference type="Proteomes" id="UP000807785">
    <property type="component" value="Unassembled WGS sequence"/>
</dbReference>